<protein>
    <recommendedName>
        <fullName evidence="1 8">Mitogen-activated protein kinase</fullName>
        <ecNumber evidence="1 8">2.7.11.24</ecNumber>
    </recommendedName>
</protein>
<dbReference type="InterPro" id="IPR050117">
    <property type="entry name" value="MAPK"/>
</dbReference>
<keyword evidence="3 8" id="KW-0808">Transferase</keyword>
<name>A0A316VRQ2_9BASI</name>
<evidence type="ECO:0000256" key="1">
    <source>
        <dbReference type="ARBA" id="ARBA00012411"/>
    </source>
</evidence>
<dbReference type="InterPro" id="IPR017441">
    <property type="entry name" value="Protein_kinase_ATP_BS"/>
</dbReference>
<evidence type="ECO:0000256" key="2">
    <source>
        <dbReference type="ARBA" id="ARBA00022527"/>
    </source>
</evidence>
<dbReference type="STRING" id="1522189.A0A316VRQ2"/>
<feature type="compositionally biased region" description="Low complexity" evidence="9">
    <location>
        <begin position="822"/>
        <end position="833"/>
    </location>
</feature>
<feature type="compositionally biased region" description="Polar residues" evidence="9">
    <location>
        <begin position="612"/>
        <end position="628"/>
    </location>
</feature>
<dbReference type="OrthoDB" id="192887at2759"/>
<comment type="catalytic activity">
    <reaction evidence="8">
        <text>L-threonyl-[protein] + ATP = O-phospho-L-threonyl-[protein] + ADP + H(+)</text>
        <dbReference type="Rhea" id="RHEA:46608"/>
        <dbReference type="Rhea" id="RHEA-COMP:11060"/>
        <dbReference type="Rhea" id="RHEA-COMP:11605"/>
        <dbReference type="ChEBI" id="CHEBI:15378"/>
        <dbReference type="ChEBI" id="CHEBI:30013"/>
        <dbReference type="ChEBI" id="CHEBI:30616"/>
        <dbReference type="ChEBI" id="CHEBI:61977"/>
        <dbReference type="ChEBI" id="CHEBI:456216"/>
        <dbReference type="EC" id="2.7.11.24"/>
    </reaction>
</comment>
<evidence type="ECO:0000256" key="4">
    <source>
        <dbReference type="ARBA" id="ARBA00022741"/>
    </source>
</evidence>
<dbReference type="PROSITE" id="PS01351">
    <property type="entry name" value="MAPK"/>
    <property type="match status" value="1"/>
</dbReference>
<feature type="region of interest" description="Disordered" evidence="9">
    <location>
        <begin position="259"/>
        <end position="342"/>
    </location>
</feature>
<proteinExistence type="inferred from homology"/>
<dbReference type="CDD" id="cd07834">
    <property type="entry name" value="STKc_MAPK"/>
    <property type="match status" value="1"/>
</dbReference>
<evidence type="ECO:0000313" key="11">
    <source>
        <dbReference type="EMBL" id="PWN39728.1"/>
    </source>
</evidence>
<dbReference type="Pfam" id="PF00069">
    <property type="entry name" value="Pkinase"/>
    <property type="match status" value="2"/>
</dbReference>
<dbReference type="GO" id="GO:0004707">
    <property type="term" value="F:MAP kinase activity"/>
    <property type="evidence" value="ECO:0007669"/>
    <property type="project" value="UniProtKB-EC"/>
</dbReference>
<evidence type="ECO:0000256" key="7">
    <source>
        <dbReference type="PROSITE-ProRule" id="PRU10141"/>
    </source>
</evidence>
<dbReference type="EMBL" id="KZ819448">
    <property type="protein sequence ID" value="PWN39728.1"/>
    <property type="molecule type" value="Genomic_DNA"/>
</dbReference>
<feature type="compositionally biased region" description="Low complexity" evidence="9">
    <location>
        <begin position="298"/>
        <end position="313"/>
    </location>
</feature>
<evidence type="ECO:0000256" key="3">
    <source>
        <dbReference type="ARBA" id="ARBA00022679"/>
    </source>
</evidence>
<keyword evidence="12" id="KW-1185">Reference proteome</keyword>
<feature type="compositionally biased region" description="Polar residues" evidence="9">
    <location>
        <begin position="578"/>
        <end position="604"/>
    </location>
</feature>
<evidence type="ECO:0000256" key="9">
    <source>
        <dbReference type="SAM" id="MobiDB-lite"/>
    </source>
</evidence>
<feature type="region of interest" description="Disordered" evidence="9">
    <location>
        <begin position="1"/>
        <end position="80"/>
    </location>
</feature>
<comment type="cofactor">
    <cofactor evidence="8">
        <name>Mg(2+)</name>
        <dbReference type="ChEBI" id="CHEBI:18420"/>
    </cofactor>
</comment>
<dbReference type="PANTHER" id="PTHR24055">
    <property type="entry name" value="MITOGEN-ACTIVATED PROTEIN KINASE"/>
    <property type="match status" value="1"/>
</dbReference>
<dbReference type="Proteomes" id="UP000245783">
    <property type="component" value="Unassembled WGS sequence"/>
</dbReference>
<keyword evidence="2 8" id="KW-0723">Serine/threonine-protein kinase</keyword>
<evidence type="ECO:0000313" key="12">
    <source>
        <dbReference type="Proteomes" id="UP000245783"/>
    </source>
</evidence>
<dbReference type="RefSeq" id="XP_025366888.1">
    <property type="nucleotide sequence ID" value="XM_025511389.1"/>
</dbReference>
<feature type="domain" description="Protein kinase" evidence="10">
    <location>
        <begin position="106"/>
        <end position="480"/>
    </location>
</feature>
<dbReference type="InParanoid" id="A0A316VRQ2"/>
<feature type="compositionally biased region" description="Polar residues" evidence="9">
    <location>
        <begin position="560"/>
        <end position="570"/>
    </location>
</feature>
<dbReference type="InterPro" id="IPR008271">
    <property type="entry name" value="Ser/Thr_kinase_AS"/>
</dbReference>
<feature type="compositionally biased region" description="Low complexity" evidence="9">
    <location>
        <begin position="15"/>
        <end position="26"/>
    </location>
</feature>
<dbReference type="GO" id="GO:0005524">
    <property type="term" value="F:ATP binding"/>
    <property type="evidence" value="ECO:0007669"/>
    <property type="project" value="UniProtKB-UniRule"/>
</dbReference>
<accession>A0A316VRQ2</accession>
<dbReference type="InterPro" id="IPR000719">
    <property type="entry name" value="Prot_kinase_dom"/>
</dbReference>
<evidence type="ECO:0000259" key="10">
    <source>
        <dbReference type="PROSITE" id="PS50011"/>
    </source>
</evidence>
<gene>
    <name evidence="11" type="ORF">IE81DRAFT_259746</name>
</gene>
<feature type="region of interest" description="Disordered" evidence="9">
    <location>
        <begin position="799"/>
        <end position="878"/>
    </location>
</feature>
<organism evidence="11 12">
    <name type="scientific">Ceraceosorus guamensis</name>
    <dbReference type="NCBI Taxonomy" id="1522189"/>
    <lineage>
        <taxon>Eukaryota</taxon>
        <taxon>Fungi</taxon>
        <taxon>Dikarya</taxon>
        <taxon>Basidiomycota</taxon>
        <taxon>Ustilaginomycotina</taxon>
        <taxon>Exobasidiomycetes</taxon>
        <taxon>Ceraceosorales</taxon>
        <taxon>Ceraceosoraceae</taxon>
        <taxon>Ceraceosorus</taxon>
    </lineage>
</organism>
<keyword evidence="4 7" id="KW-0547">Nucleotide-binding</keyword>
<feature type="compositionally biased region" description="Polar residues" evidence="9">
    <location>
        <begin position="54"/>
        <end position="72"/>
    </location>
</feature>
<dbReference type="GeneID" id="37033259"/>
<comment type="similarity">
    <text evidence="8">Belongs to the protein kinase superfamily. Ser/Thr protein kinase family. MAP kinase subfamily.</text>
</comment>
<feature type="binding site" evidence="7">
    <location>
        <position position="136"/>
    </location>
    <ligand>
        <name>ATP</name>
        <dbReference type="ChEBI" id="CHEBI:30616"/>
    </ligand>
</feature>
<dbReference type="Gene3D" id="1.10.510.10">
    <property type="entry name" value="Transferase(Phosphotransferase) domain 1"/>
    <property type="match status" value="2"/>
</dbReference>
<dbReference type="EC" id="2.7.11.24" evidence="1 8"/>
<evidence type="ECO:0000256" key="5">
    <source>
        <dbReference type="ARBA" id="ARBA00022777"/>
    </source>
</evidence>
<dbReference type="PROSITE" id="PS50011">
    <property type="entry name" value="PROTEIN_KINASE_DOM"/>
    <property type="match status" value="1"/>
</dbReference>
<sequence length="878" mass="95704">MPSIQPTRRSPPPVLASSSGLTSSSPVPLPQPPSQQQHQVGGRQATRSRTRTRQMGSTISTSMSGPSGSRQRYSSEDHPLSPHKLAMKGYHSFVCLGVPFHVHRRYTFLRELGIGAYGCVALARDSVLDCDVAIKKVTRVFERDVLARRALREVAVLRHIGMCGNVTALLDFDTSFIEFNEIYLVMEASEADLSQIIRSGQTLSDSHLQYFLAQLLRGVRYMHAANVIHRDLKPGNLLVNADCQLKICDFGLARAHAERPERRSRSRSYSTSVERQPRGDRGKPGTPPTQDGAAVPASEVSSSSDDSQSKSLSPMKSPPDAGLAQAPAVDTTRRSGRSRSTRLYFPGGPLTEYVATRWYRAPEVMLCFRRGYGAEIDVWSIGCILAELIAGKPLFAGKDYVDQIARINNVLGTPTEATIAKIGSQRAKTYVQSLPKMPKVPFSSLLPKATPLALDLLDRMLTWDPDERISADEALRHPWLAAYHQSNAAWTPPEPYSRFDEVEAISTITEFRLGLEREAEEMRAELLALEAEEQREEQERLLAEADGATSTNHGDDGPQPGSQYQTQSGASRAEDSDLTGSAQSASLRASTEAPSPLHTPSSVDSLDAYETDPTSASAPQSINGSTYAPSAGTPHLGFKKTSNHVSSHSNESGRGDFVGEVRLRMQELDESLASHALLKKPALGGAELNHETYRRRAISNAACIPRFALRRVASSRDDNDASQDGQVLNVQYLVPSGALSRVPPPSFIKHTTDIISRSKWQRECVTPPLGSSNELVRSVDEQWQEHRLRWAAAEASMLSQRPKGKTLVRPNSSDGSSEGGHAPFPSSASPRASVLDASMMLERSRSDSDSQSREGSDSTIGQRGGRSPSTLQASPIPA</sequence>
<dbReference type="InterPro" id="IPR003527">
    <property type="entry name" value="MAP_kinase_CS"/>
</dbReference>
<dbReference type="SUPFAM" id="SSF56112">
    <property type="entry name" value="Protein kinase-like (PK-like)"/>
    <property type="match status" value="1"/>
</dbReference>
<dbReference type="PROSITE" id="PS00108">
    <property type="entry name" value="PROTEIN_KINASE_ST"/>
    <property type="match status" value="1"/>
</dbReference>
<feature type="compositionally biased region" description="Basic and acidic residues" evidence="9">
    <location>
        <begin position="842"/>
        <end position="856"/>
    </location>
</feature>
<keyword evidence="6 7" id="KW-0067">ATP-binding</keyword>
<evidence type="ECO:0000256" key="6">
    <source>
        <dbReference type="ARBA" id="ARBA00022840"/>
    </source>
</evidence>
<dbReference type="FunFam" id="1.10.510.10:FF:000624">
    <property type="entry name" value="Mitogen-activated protein kinase"/>
    <property type="match status" value="2"/>
</dbReference>
<keyword evidence="8" id="KW-0460">Magnesium</keyword>
<dbReference type="Gene3D" id="3.30.200.20">
    <property type="entry name" value="Phosphorylase Kinase, domain 1"/>
    <property type="match status" value="1"/>
</dbReference>
<feature type="region of interest" description="Disordered" evidence="9">
    <location>
        <begin position="547"/>
        <end position="655"/>
    </location>
</feature>
<evidence type="ECO:0000256" key="8">
    <source>
        <dbReference type="RuleBase" id="RU361165"/>
    </source>
</evidence>
<dbReference type="InterPro" id="IPR011009">
    <property type="entry name" value="Kinase-like_dom_sf"/>
</dbReference>
<feature type="compositionally biased region" description="Polar residues" evidence="9">
    <location>
        <begin position="867"/>
        <end position="878"/>
    </location>
</feature>
<dbReference type="SMART" id="SM00220">
    <property type="entry name" value="S_TKc"/>
    <property type="match status" value="1"/>
</dbReference>
<reference evidence="11 12" key="1">
    <citation type="journal article" date="2018" name="Mol. Biol. Evol.">
        <title>Broad Genomic Sampling Reveals a Smut Pathogenic Ancestry of the Fungal Clade Ustilaginomycotina.</title>
        <authorList>
            <person name="Kijpornyongpan T."/>
            <person name="Mondo S.J."/>
            <person name="Barry K."/>
            <person name="Sandor L."/>
            <person name="Lee J."/>
            <person name="Lipzen A."/>
            <person name="Pangilinan J."/>
            <person name="LaButti K."/>
            <person name="Hainaut M."/>
            <person name="Henrissat B."/>
            <person name="Grigoriev I.V."/>
            <person name="Spatafora J.W."/>
            <person name="Aime M.C."/>
        </authorList>
    </citation>
    <scope>NUCLEOTIDE SEQUENCE [LARGE SCALE GENOMIC DNA]</scope>
    <source>
        <strain evidence="11 12">MCA 4658</strain>
    </source>
</reference>
<comment type="activity regulation">
    <text evidence="8">Activated by threonine and tyrosine phosphorylation.</text>
</comment>
<keyword evidence="5 8" id="KW-0418">Kinase</keyword>
<dbReference type="PROSITE" id="PS00107">
    <property type="entry name" value="PROTEIN_KINASE_ATP"/>
    <property type="match status" value="1"/>
</dbReference>
<dbReference type="AlphaFoldDB" id="A0A316VRQ2"/>